<dbReference type="AlphaFoldDB" id="A0AAV6TW63"/>
<dbReference type="EMBL" id="JAFNEN010000948">
    <property type="protein sequence ID" value="KAG8175843.1"/>
    <property type="molecule type" value="Genomic_DNA"/>
</dbReference>
<name>A0AAV6TW63_9ARAC</name>
<organism evidence="1 2">
    <name type="scientific">Oedothorax gibbosus</name>
    <dbReference type="NCBI Taxonomy" id="931172"/>
    <lineage>
        <taxon>Eukaryota</taxon>
        <taxon>Metazoa</taxon>
        <taxon>Ecdysozoa</taxon>
        <taxon>Arthropoda</taxon>
        <taxon>Chelicerata</taxon>
        <taxon>Arachnida</taxon>
        <taxon>Araneae</taxon>
        <taxon>Araneomorphae</taxon>
        <taxon>Entelegynae</taxon>
        <taxon>Araneoidea</taxon>
        <taxon>Linyphiidae</taxon>
        <taxon>Erigoninae</taxon>
        <taxon>Oedothorax</taxon>
    </lineage>
</organism>
<evidence type="ECO:0000313" key="2">
    <source>
        <dbReference type="Proteomes" id="UP000827092"/>
    </source>
</evidence>
<gene>
    <name evidence="1" type="ORF">JTE90_013393</name>
</gene>
<comment type="caution">
    <text evidence="1">The sequence shown here is derived from an EMBL/GenBank/DDBJ whole genome shotgun (WGS) entry which is preliminary data.</text>
</comment>
<reference evidence="1 2" key="1">
    <citation type="journal article" date="2022" name="Nat. Ecol. Evol.">
        <title>A masculinizing supergene underlies an exaggerated male reproductive morph in a spider.</title>
        <authorList>
            <person name="Hendrickx F."/>
            <person name="De Corte Z."/>
            <person name="Sonet G."/>
            <person name="Van Belleghem S.M."/>
            <person name="Kostlbacher S."/>
            <person name="Vangestel C."/>
        </authorList>
    </citation>
    <scope>NUCLEOTIDE SEQUENCE [LARGE SCALE GENOMIC DNA]</scope>
    <source>
        <strain evidence="1">W744_W776</strain>
    </source>
</reference>
<accession>A0AAV6TW63</accession>
<keyword evidence="2" id="KW-1185">Reference proteome</keyword>
<proteinExistence type="predicted"/>
<evidence type="ECO:0000313" key="1">
    <source>
        <dbReference type="EMBL" id="KAG8175843.1"/>
    </source>
</evidence>
<protein>
    <recommendedName>
        <fullName evidence="3">Transposase</fullName>
    </recommendedName>
</protein>
<dbReference type="Proteomes" id="UP000827092">
    <property type="component" value="Unassembled WGS sequence"/>
</dbReference>
<sequence>MSVLIDESTTVSHKSVLVVCIRAMVPNDSVAKTPLTFAGVATQLLEKGASSILLNCIWRKTQAYGLQAAFEVDEEVTKTIKRLAALPLLNPSDIEDTWMDIHGDAPPMPGMQQLIEYFVSTWLDPDNSLFEINIWNTYGVEGDRTNNRLEGWNSGLKRLIKKAHPNRFEFVDYIKQDYDNTCTTLLHITNGNYVNTQRRIYRKINLAIRKLTDMYNAGQKNTHRIS</sequence>
<evidence type="ECO:0008006" key="3">
    <source>
        <dbReference type="Google" id="ProtNLM"/>
    </source>
</evidence>